<dbReference type="RefSeq" id="YP_009177377.1">
    <property type="nucleotide sequence ID" value="NC_028247.1"/>
</dbReference>
<organism evidence="1 2">
    <name type="scientific">Citrobacter phage Michonne</name>
    <dbReference type="NCBI Taxonomy" id="1675603"/>
    <lineage>
        <taxon>Viruses</taxon>
        <taxon>Duplodnaviria</taxon>
        <taxon>Heunggongvirae</taxon>
        <taxon>Uroviricota</taxon>
        <taxon>Caudoviricetes</taxon>
        <taxon>Andersonviridae</taxon>
        <taxon>Ounavirinae</taxon>
        <taxon>Mooglevirus</taxon>
        <taxon>Mooglevirus mordin</taxon>
    </lineage>
</organism>
<gene>
    <name evidence="1" type="ORF">CPT_Michonne130</name>
</gene>
<evidence type="ECO:0000313" key="2">
    <source>
        <dbReference type="Proteomes" id="UP000202391"/>
    </source>
</evidence>
<dbReference type="KEGG" id="vg:26586897"/>
<protein>
    <submittedName>
        <fullName evidence="1">Uncharacterized protein</fullName>
    </submittedName>
</protein>
<dbReference type="OrthoDB" id="22375at10239"/>
<dbReference type="EMBL" id="KT001916">
    <property type="protein sequence ID" value="AKU44079.1"/>
    <property type="molecule type" value="Genomic_DNA"/>
</dbReference>
<reference evidence="1 2" key="1">
    <citation type="journal article" date="2015" name="Genome Announc.">
        <title>Complete Genome Sequence of Citrobacter freundii Myophage Michonne.</title>
        <authorList>
            <person name="Bernal C.L."/>
            <person name="Berkowitz V.E."/>
            <person name="Cahill J.L."/>
            <person name="Rasche E.S."/>
            <person name="Kuty Everett G.F."/>
        </authorList>
    </citation>
    <scope>NUCLEOTIDE SEQUENCE [LARGE SCALE GENOMIC DNA]</scope>
</reference>
<evidence type="ECO:0000313" key="1">
    <source>
        <dbReference type="EMBL" id="AKU44079.1"/>
    </source>
</evidence>
<name>A0A0K1LNT2_9CAUD</name>
<dbReference type="Proteomes" id="UP000202391">
    <property type="component" value="Segment"/>
</dbReference>
<proteinExistence type="predicted"/>
<accession>A0A0K1LNT2</accession>
<sequence>MLYQRELMIVDNNKTKKRRFYMLICDVWQRISEKDYDKYVDTSIRSDCYLTNHTRQFTRHTAIYYYNI</sequence>